<dbReference type="RefSeq" id="WP_089651912.1">
    <property type="nucleotide sequence ID" value="NZ_FNIZ01000006.1"/>
</dbReference>
<sequence>MKKLLTLVLSLSFMFSFFITSVSAADSFPDLDKVSWAKDEILYLNEEGIVYGFPDGTFGPMENVTRAEVAVMLIRDLYPNQSHEGGIPFDDVSKDAYYSDEVGVAYEEGIIKGYDGNMRPEDPITRSEAVAMVDRAYNIKRNGEVDGFPDAEDVPWATESILDLTSQQIIHGKPDGTFAPLEDITRAEFARVLAATIEPSFRSDHLSENEIAQKTETLQEEVFTILYDDLKEYGADSEDRDYQRIEDEMAEYVTSDFNEEVEETYYEACLSCDTLYYDNNFAWDIHMNVMENNSEKVIVETAQLQAFTYTGAFKTINLIKENGKWKLDAIVSEVFDADRHLNLTVEQAEQRIYDQFKVTDVTYLHTYEKETQDYDGDSYTTEIHVFKNNEDGAEFEVDASTGGTDI</sequence>
<dbReference type="STRING" id="240303.SAMN05421677_10621"/>
<feature type="domain" description="SLH" evidence="3">
    <location>
        <begin position="24"/>
        <end position="84"/>
    </location>
</feature>
<dbReference type="AlphaFoldDB" id="A0A1H0KH73"/>
<gene>
    <name evidence="4" type="ORF">SAMN05421677_10621</name>
</gene>
<name>A0A1H0KH73_HALAD</name>
<dbReference type="InterPro" id="IPR051465">
    <property type="entry name" value="Cell_Envelope_Struct_Comp"/>
</dbReference>
<proteinExistence type="predicted"/>
<feature type="domain" description="SLH" evidence="3">
    <location>
        <begin position="85"/>
        <end position="147"/>
    </location>
</feature>
<accession>A0A1H0KH73</accession>
<feature type="domain" description="SLH" evidence="3">
    <location>
        <begin position="148"/>
        <end position="207"/>
    </location>
</feature>
<feature type="chain" id="PRO_5011719092" evidence="2">
    <location>
        <begin position="25"/>
        <end position="406"/>
    </location>
</feature>
<dbReference type="Proteomes" id="UP000198860">
    <property type="component" value="Unassembled WGS sequence"/>
</dbReference>
<organism evidence="4 5">
    <name type="scientific">Halobacillus aidingensis</name>
    <dbReference type="NCBI Taxonomy" id="240303"/>
    <lineage>
        <taxon>Bacteria</taxon>
        <taxon>Bacillati</taxon>
        <taxon>Bacillota</taxon>
        <taxon>Bacilli</taxon>
        <taxon>Bacillales</taxon>
        <taxon>Bacillaceae</taxon>
        <taxon>Halobacillus</taxon>
    </lineage>
</organism>
<dbReference type="PANTHER" id="PTHR43308">
    <property type="entry name" value="OUTER MEMBRANE PROTEIN ALPHA-RELATED"/>
    <property type="match status" value="1"/>
</dbReference>
<dbReference type="PROSITE" id="PS51272">
    <property type="entry name" value="SLH"/>
    <property type="match status" value="3"/>
</dbReference>
<dbReference type="OrthoDB" id="9783944at2"/>
<keyword evidence="5" id="KW-1185">Reference proteome</keyword>
<protein>
    <submittedName>
        <fullName evidence="4">S-layer homology domain-containing protein</fullName>
    </submittedName>
</protein>
<dbReference type="PANTHER" id="PTHR43308:SF5">
    <property type="entry name" value="S-LAYER PROTEIN _ PEPTIDOGLYCAN ENDO-BETA-N-ACETYLGLUCOSAMINIDASE"/>
    <property type="match status" value="1"/>
</dbReference>
<dbReference type="Pfam" id="PF00395">
    <property type="entry name" value="SLH"/>
    <property type="match status" value="3"/>
</dbReference>
<keyword evidence="1 2" id="KW-0732">Signal</keyword>
<reference evidence="5" key="1">
    <citation type="submission" date="2016-10" db="EMBL/GenBank/DDBJ databases">
        <authorList>
            <person name="Varghese N."/>
            <person name="Submissions S."/>
        </authorList>
    </citation>
    <scope>NUCLEOTIDE SEQUENCE [LARGE SCALE GENOMIC DNA]</scope>
    <source>
        <strain evidence="5">CGMCC 1.3703</strain>
    </source>
</reference>
<dbReference type="EMBL" id="FNIZ01000006">
    <property type="protein sequence ID" value="SDO55289.1"/>
    <property type="molecule type" value="Genomic_DNA"/>
</dbReference>
<dbReference type="InterPro" id="IPR001119">
    <property type="entry name" value="SLH_dom"/>
</dbReference>
<evidence type="ECO:0000313" key="4">
    <source>
        <dbReference type="EMBL" id="SDO55289.1"/>
    </source>
</evidence>
<evidence type="ECO:0000259" key="3">
    <source>
        <dbReference type="PROSITE" id="PS51272"/>
    </source>
</evidence>
<feature type="signal peptide" evidence="2">
    <location>
        <begin position="1"/>
        <end position="24"/>
    </location>
</feature>
<evidence type="ECO:0000313" key="5">
    <source>
        <dbReference type="Proteomes" id="UP000198860"/>
    </source>
</evidence>
<evidence type="ECO:0000256" key="2">
    <source>
        <dbReference type="SAM" id="SignalP"/>
    </source>
</evidence>
<evidence type="ECO:0000256" key="1">
    <source>
        <dbReference type="ARBA" id="ARBA00022729"/>
    </source>
</evidence>